<keyword evidence="1" id="KW-0175">Coiled coil</keyword>
<proteinExistence type="predicted"/>
<dbReference type="Gene3D" id="2.40.30.170">
    <property type="match status" value="1"/>
</dbReference>
<gene>
    <name evidence="3" type="ORF">GCM10023172_40500</name>
</gene>
<reference evidence="4" key="1">
    <citation type="journal article" date="2019" name="Int. J. Syst. Evol. Microbiol.">
        <title>The Global Catalogue of Microorganisms (GCM) 10K type strain sequencing project: providing services to taxonomists for standard genome sequencing and annotation.</title>
        <authorList>
            <consortium name="The Broad Institute Genomics Platform"/>
            <consortium name="The Broad Institute Genome Sequencing Center for Infectious Disease"/>
            <person name="Wu L."/>
            <person name="Ma J."/>
        </authorList>
    </citation>
    <scope>NUCLEOTIDE SEQUENCE [LARGE SCALE GENOMIC DNA]</scope>
    <source>
        <strain evidence="4">JCM 17841</strain>
    </source>
</reference>
<protein>
    <submittedName>
        <fullName evidence="3">Efflux RND transporter periplasmic adaptor subunit</fullName>
    </submittedName>
</protein>
<dbReference type="PANTHER" id="PTHR30469">
    <property type="entry name" value="MULTIDRUG RESISTANCE PROTEIN MDTA"/>
    <property type="match status" value="1"/>
</dbReference>
<keyword evidence="4" id="KW-1185">Reference proteome</keyword>
<dbReference type="SUPFAM" id="SSF111369">
    <property type="entry name" value="HlyD-like secretion proteins"/>
    <property type="match status" value="1"/>
</dbReference>
<keyword evidence="2" id="KW-0812">Transmembrane</keyword>
<accession>A0ABP8QQ15</accession>
<keyword evidence="2" id="KW-0472">Membrane</keyword>
<organism evidence="3 4">
    <name type="scientific">Hymenobacter ginsengisoli</name>
    <dbReference type="NCBI Taxonomy" id="1051626"/>
    <lineage>
        <taxon>Bacteria</taxon>
        <taxon>Pseudomonadati</taxon>
        <taxon>Bacteroidota</taxon>
        <taxon>Cytophagia</taxon>
        <taxon>Cytophagales</taxon>
        <taxon>Hymenobacteraceae</taxon>
        <taxon>Hymenobacter</taxon>
    </lineage>
</organism>
<evidence type="ECO:0000313" key="3">
    <source>
        <dbReference type="EMBL" id="GAA4508432.1"/>
    </source>
</evidence>
<sequence>MDRVISPATQHRRQLRYWLLGVGALVALLAAALGLRSLIQPSLRRVDILTAPVETGDVDATLTAAGTVIPGREVVITSPIQSTVRRVALAVGARVQPGQTIVELDKDLAASTLAKLDDEQLRNQNKNAQLGLALARSLTDLQAQQQAQDLKVSSLQSALRDEQHLLEIGGGTAEAVRQAELNLRTARLEAQRLRQQLSNQRQSSAADRRELGYTVSMQQRSIAEQAAKLRQADISSQLPGVLTWVNDNLGATVQAGDALARVADLSRYRVRATISDAYADQLHPGDAVRVRLGPGTDLPGTVASISPAVDKGVVTFYATLANDHYPALRANLRADVFVVTRAHRGVLRVKNGPFYQGGQEQPAFVLAGGRAVRRVVRFGDSNTDYVQVLSGLQPGDEIIVSDTKTFADTPALAISQ</sequence>
<dbReference type="RefSeq" id="WP_208132141.1">
    <property type="nucleotide sequence ID" value="NZ_BAABGQ010000012.1"/>
</dbReference>
<dbReference type="EMBL" id="BAABGQ010000012">
    <property type="protein sequence ID" value="GAA4508432.1"/>
    <property type="molecule type" value="Genomic_DNA"/>
</dbReference>
<keyword evidence="2" id="KW-1133">Transmembrane helix</keyword>
<evidence type="ECO:0000313" key="4">
    <source>
        <dbReference type="Proteomes" id="UP001501243"/>
    </source>
</evidence>
<comment type="caution">
    <text evidence="3">The sequence shown here is derived from an EMBL/GenBank/DDBJ whole genome shotgun (WGS) entry which is preliminary data.</text>
</comment>
<evidence type="ECO:0000256" key="2">
    <source>
        <dbReference type="SAM" id="Phobius"/>
    </source>
</evidence>
<feature type="coiled-coil region" evidence="1">
    <location>
        <begin position="176"/>
        <end position="203"/>
    </location>
</feature>
<dbReference type="Gene3D" id="2.40.420.20">
    <property type="match status" value="1"/>
</dbReference>
<feature type="transmembrane region" description="Helical" evidence="2">
    <location>
        <begin position="15"/>
        <end position="35"/>
    </location>
</feature>
<dbReference type="Proteomes" id="UP001501243">
    <property type="component" value="Unassembled WGS sequence"/>
</dbReference>
<evidence type="ECO:0000256" key="1">
    <source>
        <dbReference type="SAM" id="Coils"/>
    </source>
</evidence>
<name>A0ABP8QQ15_9BACT</name>